<dbReference type="InterPro" id="IPR001503">
    <property type="entry name" value="Glyco_trans_10"/>
</dbReference>
<dbReference type="SUPFAM" id="SSF53756">
    <property type="entry name" value="UDP-Glycosyltransferase/glycogen phosphorylase"/>
    <property type="match status" value="1"/>
</dbReference>
<evidence type="ECO:0000256" key="3">
    <source>
        <dbReference type="ARBA" id="ARBA00008919"/>
    </source>
</evidence>
<evidence type="ECO:0000313" key="9">
    <source>
        <dbReference type="EMBL" id="KII71901.1"/>
    </source>
</evidence>
<dbReference type="UniPathway" id="UPA00378"/>
<evidence type="ECO:0000313" key="10">
    <source>
        <dbReference type="Proteomes" id="UP000031668"/>
    </source>
</evidence>
<organism evidence="9 10">
    <name type="scientific">Thelohanellus kitauei</name>
    <name type="common">Myxosporean</name>
    <dbReference type="NCBI Taxonomy" id="669202"/>
    <lineage>
        <taxon>Eukaryota</taxon>
        <taxon>Metazoa</taxon>
        <taxon>Cnidaria</taxon>
        <taxon>Myxozoa</taxon>
        <taxon>Myxosporea</taxon>
        <taxon>Bivalvulida</taxon>
        <taxon>Platysporina</taxon>
        <taxon>Myxobolidae</taxon>
        <taxon>Thelohanellus</taxon>
    </lineage>
</organism>
<evidence type="ECO:0000256" key="6">
    <source>
        <dbReference type="ARBA" id="ARBA00023034"/>
    </source>
</evidence>
<dbReference type="Proteomes" id="UP000031668">
    <property type="component" value="Unassembled WGS sequence"/>
</dbReference>
<keyword evidence="7" id="KW-0812">Transmembrane</keyword>
<dbReference type="InterPro" id="IPR038577">
    <property type="entry name" value="GT10-like_C_sf"/>
</dbReference>
<gene>
    <name evidence="9" type="ORF">RF11_11899</name>
</gene>
<dbReference type="EC" id="2.4.1.-" evidence="7"/>
<comment type="caution">
    <text evidence="9">The sequence shown here is derived from an EMBL/GenBank/DDBJ whole genome shotgun (WGS) entry which is preliminary data.</text>
</comment>
<protein>
    <recommendedName>
        <fullName evidence="7">Fucosyltransferase</fullName>
        <ecNumber evidence="7">2.4.1.-</ecNumber>
    </recommendedName>
</protein>
<evidence type="ECO:0000256" key="2">
    <source>
        <dbReference type="ARBA" id="ARBA00004922"/>
    </source>
</evidence>
<name>A0A0C2MX15_THEKT</name>
<dbReference type="InterPro" id="IPR055270">
    <property type="entry name" value="Glyco_tran_10_C"/>
</dbReference>
<comment type="subcellular location">
    <subcellularLocation>
        <location evidence="1">Golgi apparatus membrane</location>
        <topology evidence="1">Single-pass type II membrane protein</topology>
    </subcellularLocation>
    <subcellularLocation>
        <location evidence="7">Golgi apparatus</location>
        <location evidence="7">Golgi stack membrane</location>
        <topology evidence="7">Single-pass type II membrane protein</topology>
    </subcellularLocation>
</comment>
<evidence type="ECO:0000256" key="7">
    <source>
        <dbReference type="RuleBase" id="RU003832"/>
    </source>
</evidence>
<proteinExistence type="inferred from homology"/>
<keyword evidence="6 7" id="KW-0333">Golgi apparatus</keyword>
<evidence type="ECO:0000259" key="8">
    <source>
        <dbReference type="Pfam" id="PF00852"/>
    </source>
</evidence>
<comment type="similarity">
    <text evidence="3 7">Belongs to the glycosyltransferase 10 family.</text>
</comment>
<reference evidence="9 10" key="1">
    <citation type="journal article" date="2014" name="Genome Biol. Evol.">
        <title>The genome of the myxosporean Thelohanellus kitauei shows adaptations to nutrient acquisition within its fish host.</title>
        <authorList>
            <person name="Yang Y."/>
            <person name="Xiong J."/>
            <person name="Zhou Z."/>
            <person name="Huo F."/>
            <person name="Miao W."/>
            <person name="Ran C."/>
            <person name="Liu Y."/>
            <person name="Zhang J."/>
            <person name="Feng J."/>
            <person name="Wang M."/>
            <person name="Wang M."/>
            <person name="Wang L."/>
            <person name="Yao B."/>
        </authorList>
    </citation>
    <scope>NUCLEOTIDE SEQUENCE [LARGE SCALE GENOMIC DNA]</scope>
    <source>
        <strain evidence="9">Wuqing</strain>
    </source>
</reference>
<dbReference type="GO" id="GO:0032580">
    <property type="term" value="C:Golgi cisterna membrane"/>
    <property type="evidence" value="ECO:0007669"/>
    <property type="project" value="UniProtKB-SubCell"/>
</dbReference>
<keyword evidence="10" id="KW-1185">Reference proteome</keyword>
<evidence type="ECO:0000256" key="4">
    <source>
        <dbReference type="ARBA" id="ARBA00022676"/>
    </source>
</evidence>
<keyword evidence="4 7" id="KW-0328">Glycosyltransferase</keyword>
<sequence>MSSLHNLVHLIPGSYINALDYESPEHLAQHLSKVSTNFTLYQRYFIWKKYYKIKPCKFYSNVCEMLDIIYQNTLAPFEDKGLSELTNASKCLSVNDMLKYMPN</sequence>
<accession>A0A0C2MX15</accession>
<evidence type="ECO:0000256" key="5">
    <source>
        <dbReference type="ARBA" id="ARBA00022679"/>
    </source>
</evidence>
<comment type="pathway">
    <text evidence="2">Protein modification; protein glycosylation.</text>
</comment>
<keyword evidence="7" id="KW-0472">Membrane</keyword>
<dbReference type="Gene3D" id="3.40.50.11660">
    <property type="entry name" value="Glycosyl transferase family 10, C-terminal domain"/>
    <property type="match status" value="1"/>
</dbReference>
<dbReference type="OrthoDB" id="427096at2759"/>
<dbReference type="Pfam" id="PF00852">
    <property type="entry name" value="Glyco_transf_10"/>
    <property type="match status" value="1"/>
</dbReference>
<dbReference type="AlphaFoldDB" id="A0A0C2MX15"/>
<dbReference type="PANTHER" id="PTHR48438:SF1">
    <property type="entry name" value="ALPHA-(1,3)-FUCOSYLTRANSFERASE C-RELATED"/>
    <property type="match status" value="1"/>
</dbReference>
<dbReference type="GO" id="GO:0008417">
    <property type="term" value="F:fucosyltransferase activity"/>
    <property type="evidence" value="ECO:0007669"/>
    <property type="project" value="InterPro"/>
</dbReference>
<dbReference type="GO" id="GO:0000139">
    <property type="term" value="C:Golgi membrane"/>
    <property type="evidence" value="ECO:0007669"/>
    <property type="project" value="UniProtKB-SubCell"/>
</dbReference>
<keyword evidence="5 7" id="KW-0808">Transferase</keyword>
<evidence type="ECO:0000256" key="1">
    <source>
        <dbReference type="ARBA" id="ARBA00004323"/>
    </source>
</evidence>
<feature type="domain" description="Fucosyltransferase C-terminal" evidence="8">
    <location>
        <begin position="10"/>
        <end position="68"/>
    </location>
</feature>
<dbReference type="PANTHER" id="PTHR48438">
    <property type="entry name" value="ALPHA-(1,3)-FUCOSYLTRANSFERASE C-RELATED"/>
    <property type="match status" value="1"/>
</dbReference>
<dbReference type="EMBL" id="JWZT01001601">
    <property type="protein sequence ID" value="KII71901.1"/>
    <property type="molecule type" value="Genomic_DNA"/>
</dbReference>